<dbReference type="AlphaFoldDB" id="A0A939JXG9"/>
<proteinExistence type="predicted"/>
<dbReference type="Pfam" id="PF14568">
    <property type="entry name" value="SUKH_6"/>
    <property type="match status" value="1"/>
</dbReference>
<dbReference type="InterPro" id="IPR037883">
    <property type="entry name" value="Knr4/Smi1-like_sf"/>
</dbReference>
<dbReference type="SMART" id="SM00860">
    <property type="entry name" value="SMI1_KNR4"/>
    <property type="match status" value="1"/>
</dbReference>
<name>A0A939JXG9_9HYPH</name>
<dbReference type="EMBL" id="JAFMPP010000033">
    <property type="protein sequence ID" value="MBO0664579.1"/>
    <property type="molecule type" value="Genomic_DNA"/>
</dbReference>
<keyword evidence="3" id="KW-1185">Reference proteome</keyword>
<feature type="domain" description="Knr4/Smi1-like" evidence="1">
    <location>
        <begin position="25"/>
        <end position="148"/>
    </location>
</feature>
<dbReference type="Proteomes" id="UP000664122">
    <property type="component" value="Unassembled WGS sequence"/>
</dbReference>
<accession>A0A939JXG9</accession>
<reference evidence="2" key="1">
    <citation type="submission" date="2021-03" db="EMBL/GenBank/DDBJ databases">
        <title>Whole genome sequence of Jiella sp. CQZ9-1.</title>
        <authorList>
            <person name="Tuo L."/>
        </authorList>
    </citation>
    <scope>NUCLEOTIDE SEQUENCE</scope>
    <source>
        <strain evidence="2">CQZ9-1</strain>
    </source>
</reference>
<organism evidence="2 3">
    <name type="scientific">Jiella flava</name>
    <dbReference type="NCBI Taxonomy" id="2816857"/>
    <lineage>
        <taxon>Bacteria</taxon>
        <taxon>Pseudomonadati</taxon>
        <taxon>Pseudomonadota</taxon>
        <taxon>Alphaproteobacteria</taxon>
        <taxon>Hyphomicrobiales</taxon>
        <taxon>Aurantimonadaceae</taxon>
        <taxon>Jiella</taxon>
    </lineage>
</organism>
<dbReference type="RefSeq" id="WP_207259494.1">
    <property type="nucleotide sequence ID" value="NZ_JAFMPP010000033.1"/>
</dbReference>
<evidence type="ECO:0000313" key="3">
    <source>
        <dbReference type="Proteomes" id="UP000664122"/>
    </source>
</evidence>
<gene>
    <name evidence="2" type="ORF">J1C48_18615</name>
</gene>
<evidence type="ECO:0000313" key="2">
    <source>
        <dbReference type="EMBL" id="MBO0664579.1"/>
    </source>
</evidence>
<comment type="caution">
    <text evidence="2">The sequence shown here is derived from an EMBL/GenBank/DDBJ whole genome shotgun (WGS) entry which is preliminary data.</text>
</comment>
<dbReference type="InterPro" id="IPR018958">
    <property type="entry name" value="Knr4/Smi1-like_dom"/>
</dbReference>
<sequence>MSNLAFDDGVRRLRESSMEFFGSKGATDEQIEQIELNLNVNIPMSYKKFLTFFGNLVFEGREIYGWTASGFDAKSVPSVLFATKSLRERGIISETMIHFMDSGFGPSFVIDCSKMNNDREAPIYEVPAGGISYGCDKRADSFGEFFLKKVNEAILELSGADASNDEPEGGNPSAEWIKNYWKNRSNDFS</sequence>
<dbReference type="Gene3D" id="3.40.1580.10">
    <property type="entry name" value="SMI1/KNR4-like"/>
    <property type="match status" value="1"/>
</dbReference>
<dbReference type="SUPFAM" id="SSF160631">
    <property type="entry name" value="SMI1/KNR4-like"/>
    <property type="match status" value="1"/>
</dbReference>
<evidence type="ECO:0000259" key="1">
    <source>
        <dbReference type="SMART" id="SM00860"/>
    </source>
</evidence>
<protein>
    <submittedName>
        <fullName evidence="2">SMI1/KNR4 family protein</fullName>
    </submittedName>
</protein>